<name>A0AAD3XI47_NEPGR</name>
<protein>
    <submittedName>
        <fullName evidence="2">Uncharacterized protein</fullName>
    </submittedName>
</protein>
<evidence type="ECO:0000256" key="1">
    <source>
        <dbReference type="SAM" id="Phobius"/>
    </source>
</evidence>
<feature type="transmembrane region" description="Helical" evidence="1">
    <location>
        <begin position="157"/>
        <end position="177"/>
    </location>
</feature>
<keyword evidence="3" id="KW-1185">Reference proteome</keyword>
<reference evidence="2" key="1">
    <citation type="submission" date="2023-05" db="EMBL/GenBank/DDBJ databases">
        <title>Nepenthes gracilis genome sequencing.</title>
        <authorList>
            <person name="Fukushima K."/>
        </authorList>
    </citation>
    <scope>NUCLEOTIDE SEQUENCE</scope>
    <source>
        <strain evidence="2">SING2019-196</strain>
    </source>
</reference>
<sequence>MNEIGDLMPKPSVDWVDQRGRSQIVLTKQKVSKIAEMAIGQLRPAASFLLFINFSLYAVVLGISGWAMNRIINYGGVGGGNAATTYLIIFSLIAGAVGAAATLFGLNHLRSWGPESLPAAAAVASIAWGLTILDLGFASKHIRLHTDSDRLRTLEAFIIILSGTMLLYIASLHGSIAGRK</sequence>
<keyword evidence="1" id="KW-0812">Transmembrane</keyword>
<feature type="transmembrane region" description="Helical" evidence="1">
    <location>
        <begin position="118"/>
        <end position="137"/>
    </location>
</feature>
<dbReference type="InterPro" id="IPR008390">
    <property type="entry name" value="AWPM-19"/>
</dbReference>
<comment type="caution">
    <text evidence="2">The sequence shown here is derived from an EMBL/GenBank/DDBJ whole genome shotgun (WGS) entry which is preliminary data.</text>
</comment>
<proteinExistence type="predicted"/>
<feature type="transmembrane region" description="Helical" evidence="1">
    <location>
        <begin position="86"/>
        <end position="106"/>
    </location>
</feature>
<evidence type="ECO:0000313" key="3">
    <source>
        <dbReference type="Proteomes" id="UP001279734"/>
    </source>
</evidence>
<dbReference type="PANTHER" id="PTHR33294:SF6">
    <property type="entry name" value="AWPM-19-LIKE FAMILY PROTEIN"/>
    <property type="match status" value="1"/>
</dbReference>
<keyword evidence="1" id="KW-0472">Membrane</keyword>
<dbReference type="AlphaFoldDB" id="A0AAD3XI47"/>
<evidence type="ECO:0000313" key="2">
    <source>
        <dbReference type="EMBL" id="GMH05176.1"/>
    </source>
</evidence>
<dbReference type="Pfam" id="PF05512">
    <property type="entry name" value="AWPM-19"/>
    <property type="match status" value="1"/>
</dbReference>
<keyword evidence="1" id="KW-1133">Transmembrane helix</keyword>
<dbReference type="PANTHER" id="PTHR33294">
    <property type="entry name" value="AWPM-19-LIKE FAMILY PROTEIN"/>
    <property type="match status" value="1"/>
</dbReference>
<dbReference type="Proteomes" id="UP001279734">
    <property type="component" value="Unassembled WGS sequence"/>
</dbReference>
<accession>A0AAD3XI47</accession>
<gene>
    <name evidence="2" type="ORF">Nepgr_007016</name>
</gene>
<organism evidence="2 3">
    <name type="scientific">Nepenthes gracilis</name>
    <name type="common">Slender pitcher plant</name>
    <dbReference type="NCBI Taxonomy" id="150966"/>
    <lineage>
        <taxon>Eukaryota</taxon>
        <taxon>Viridiplantae</taxon>
        <taxon>Streptophyta</taxon>
        <taxon>Embryophyta</taxon>
        <taxon>Tracheophyta</taxon>
        <taxon>Spermatophyta</taxon>
        <taxon>Magnoliopsida</taxon>
        <taxon>eudicotyledons</taxon>
        <taxon>Gunneridae</taxon>
        <taxon>Pentapetalae</taxon>
        <taxon>Caryophyllales</taxon>
        <taxon>Nepenthaceae</taxon>
        <taxon>Nepenthes</taxon>
    </lineage>
</organism>
<dbReference type="EMBL" id="BSYO01000005">
    <property type="protein sequence ID" value="GMH05176.1"/>
    <property type="molecule type" value="Genomic_DNA"/>
</dbReference>
<feature type="transmembrane region" description="Helical" evidence="1">
    <location>
        <begin position="45"/>
        <end position="66"/>
    </location>
</feature>